<gene>
    <name evidence="1" type="ORF">F3Q70_01610</name>
</gene>
<dbReference type="AlphaFoldDB" id="A0A612SKA6"/>
<dbReference type="GO" id="GO:0003677">
    <property type="term" value="F:DNA binding"/>
    <property type="evidence" value="ECO:0007669"/>
    <property type="project" value="UniProtKB-KW"/>
</dbReference>
<dbReference type="EMBL" id="AAKVIX010000001">
    <property type="protein sequence ID" value="ECW1067399.1"/>
    <property type="molecule type" value="Genomic_DNA"/>
</dbReference>
<comment type="caution">
    <text evidence="1">The sequence shown here is derived from an EMBL/GenBank/DDBJ whole genome shotgun (WGS) entry which is preliminary data.</text>
</comment>
<keyword evidence="1" id="KW-0238">DNA-binding</keyword>
<evidence type="ECO:0000313" key="1">
    <source>
        <dbReference type="EMBL" id="ECW1067399.1"/>
    </source>
</evidence>
<dbReference type="RefSeq" id="WP_070285563.1">
    <property type="nucleotide sequence ID" value="NZ_MKOF01000012.1"/>
</dbReference>
<sequence length="86" mass="10418">MFLQHDSIIKQKIVADLYEYTMSQKQVADYLEMEPTHVSKLVKDSKLEVLFVYNDNSPRKMNIFYKKDVEEYAKHLKSFRELRKKK</sequence>
<organism evidence="1">
    <name type="scientific">Listeria monocytogenes</name>
    <dbReference type="NCBI Taxonomy" id="1639"/>
    <lineage>
        <taxon>Bacteria</taxon>
        <taxon>Bacillati</taxon>
        <taxon>Bacillota</taxon>
        <taxon>Bacilli</taxon>
        <taxon>Bacillales</taxon>
        <taxon>Listeriaceae</taxon>
        <taxon>Listeria</taxon>
    </lineage>
</organism>
<proteinExistence type="predicted"/>
<name>A0A612SKA6_LISMN</name>
<accession>A0A612SKA6</accession>
<reference evidence="1" key="1">
    <citation type="submission" date="2019-09" db="EMBL/GenBank/DDBJ databases">
        <authorList>
            <consortium name="PulseNet: The National Subtyping Network for Foodborne Disease Surveillance"/>
            <person name="Tarr C.L."/>
            <person name="Trees E."/>
            <person name="Katz L.S."/>
            <person name="Carleton-Romer H.A."/>
            <person name="Stroika S."/>
            <person name="Kucerova Z."/>
            <person name="Roache K.F."/>
            <person name="Sabol A.L."/>
            <person name="Besser J."/>
            <person name="Gerner-Smidt P."/>
        </authorList>
    </citation>
    <scope>NUCLEOTIDE SEQUENCE</scope>
    <source>
        <strain evidence="1">PNUSAL005726</strain>
    </source>
</reference>
<protein>
    <submittedName>
        <fullName evidence="1">DNA-binding protein</fullName>
    </submittedName>
</protein>